<feature type="region of interest" description="Disordered" evidence="1">
    <location>
        <begin position="621"/>
        <end position="668"/>
    </location>
</feature>
<evidence type="ECO:0000313" key="3">
    <source>
        <dbReference type="Proteomes" id="UP000245699"/>
    </source>
</evidence>
<feature type="compositionally biased region" description="Polar residues" evidence="1">
    <location>
        <begin position="275"/>
        <end position="295"/>
    </location>
</feature>
<protein>
    <submittedName>
        <fullName evidence="2">Uncharacterized protein</fullName>
    </submittedName>
</protein>
<reference evidence="2 3" key="1">
    <citation type="journal article" date="2018" name="MBio">
        <title>Comparative Genomics Reveals the Core Gene Toolbox for the Fungus-Insect Symbiosis.</title>
        <authorList>
            <person name="Wang Y."/>
            <person name="Stata M."/>
            <person name="Wang W."/>
            <person name="Stajich J.E."/>
            <person name="White M.M."/>
            <person name="Moncalvo J.M."/>
        </authorList>
    </citation>
    <scope>NUCLEOTIDE SEQUENCE [LARGE SCALE GENOMIC DNA]</scope>
    <source>
        <strain evidence="2 3">AUS-77-4</strain>
    </source>
</reference>
<name>A0A2T9YCC8_9FUNG</name>
<accession>A0A2T9YCC8</accession>
<sequence>MPFWNILTCLCYWTEPNSCTLDLLAIPNAAHYFSKKKDEKTFSGYFIRIPFLSISAQNLIVLTMSTDSPAFNNSNTDPLVHFSSSLINNNYKEMHMSNSIKQNNSLNINNENIHQISTIDSMEEIQIDLPKNNHIESLISQDGLGMQSFSDIEEEERGFALGLKQLLDRQKVSLGSDTTDILASNFNINNDPNTLSDIQKQKNEYINMDSSPTKHLIEDELSIPAKKPRLDQTPHSEEFHSSLVQSQPTPDTNNETVPSLNDSHSNSSEVHEKQISSQNTTINDVSTGPVVINSSPDMPNELLDSNDLTNNNDTNLNMDSGKNHTVSQFSIVEKMYKHKKYVPRIWMNYHDSWQLLLGMKTNADLQSIDSGFMDIESQRALYGADIEQILVYLRSELEIPEHYRMTIEFPSLELLLNQTDSECAVLSLKKLYRYHVLINGEEESTKTDVINKKDGSVGESHDILPNESISNGEHIGIVPKENDFFFEIRASTFPSHSIAMLSELLDQSISSTSSNISNELNDVIDKVEIQYSENNGEAKLELNKSVSLITDSEVDDGEFIGTEISNSIVDEASVDLKNQDDELVLDNTSSSRVLNDHGLDKNTSNDNQLNNEEDILYSMYDMDDSGTSKNDNSVQADKVSESGGSSIENAIDVDDNDLIAFDDDDLDD</sequence>
<feature type="compositionally biased region" description="Polar residues" evidence="1">
    <location>
        <begin position="625"/>
        <end position="635"/>
    </location>
</feature>
<gene>
    <name evidence="2" type="ORF">BB559_004829</name>
</gene>
<comment type="caution">
    <text evidence="2">The sequence shown here is derived from an EMBL/GenBank/DDBJ whole genome shotgun (WGS) entry which is preliminary data.</text>
</comment>
<proteinExistence type="predicted"/>
<organism evidence="2 3">
    <name type="scientific">Furculomyces boomerangus</name>
    <dbReference type="NCBI Taxonomy" id="61424"/>
    <lineage>
        <taxon>Eukaryota</taxon>
        <taxon>Fungi</taxon>
        <taxon>Fungi incertae sedis</taxon>
        <taxon>Zoopagomycota</taxon>
        <taxon>Kickxellomycotina</taxon>
        <taxon>Harpellomycetes</taxon>
        <taxon>Harpellales</taxon>
        <taxon>Harpellaceae</taxon>
        <taxon>Furculomyces</taxon>
    </lineage>
</organism>
<evidence type="ECO:0000313" key="2">
    <source>
        <dbReference type="EMBL" id="PVU90002.1"/>
    </source>
</evidence>
<dbReference type="AlphaFoldDB" id="A0A2T9YCC8"/>
<dbReference type="Proteomes" id="UP000245699">
    <property type="component" value="Unassembled WGS sequence"/>
</dbReference>
<feature type="compositionally biased region" description="Basic and acidic residues" evidence="1">
    <location>
        <begin position="228"/>
        <end position="240"/>
    </location>
</feature>
<evidence type="ECO:0000256" key="1">
    <source>
        <dbReference type="SAM" id="MobiDB-lite"/>
    </source>
</evidence>
<feature type="compositionally biased region" description="Acidic residues" evidence="1">
    <location>
        <begin position="651"/>
        <end position="668"/>
    </location>
</feature>
<dbReference type="EMBL" id="MBFT01000510">
    <property type="protein sequence ID" value="PVU90002.1"/>
    <property type="molecule type" value="Genomic_DNA"/>
</dbReference>
<feature type="compositionally biased region" description="Polar residues" evidence="1">
    <location>
        <begin position="242"/>
        <end position="268"/>
    </location>
</feature>
<dbReference type="OrthoDB" id="5600357at2759"/>
<keyword evidence="3" id="KW-1185">Reference proteome</keyword>
<feature type="region of interest" description="Disordered" evidence="1">
    <location>
        <begin position="227"/>
        <end position="295"/>
    </location>
</feature>